<keyword evidence="8" id="KW-1185">Reference proteome</keyword>
<dbReference type="Proteomes" id="UP000054408">
    <property type="component" value="Unassembled WGS sequence"/>
</dbReference>
<feature type="compositionally biased region" description="Low complexity" evidence="5">
    <location>
        <begin position="601"/>
        <end position="629"/>
    </location>
</feature>
<gene>
    <name evidence="7" type="ORF">AMSG_05156</name>
</gene>
<keyword evidence="2" id="KW-0217">Developmental protein</keyword>
<dbReference type="SUPFAM" id="SSF54001">
    <property type="entry name" value="Cysteine proteinases"/>
    <property type="match status" value="1"/>
</dbReference>
<feature type="region of interest" description="Disordered" evidence="5">
    <location>
        <begin position="587"/>
        <end position="640"/>
    </location>
</feature>
<evidence type="ECO:0000256" key="5">
    <source>
        <dbReference type="SAM" id="MobiDB-lite"/>
    </source>
</evidence>
<protein>
    <recommendedName>
        <fullName evidence="6">USP domain-containing protein</fullName>
    </recommendedName>
</protein>
<evidence type="ECO:0000313" key="7">
    <source>
        <dbReference type="EMBL" id="KNC49176.1"/>
    </source>
</evidence>
<feature type="compositionally biased region" description="Low complexity" evidence="5">
    <location>
        <begin position="712"/>
        <end position="730"/>
    </location>
</feature>
<dbReference type="Pfam" id="PF00443">
    <property type="entry name" value="UCH"/>
    <property type="match status" value="1"/>
</dbReference>
<evidence type="ECO:0000256" key="2">
    <source>
        <dbReference type="ARBA" id="ARBA00022473"/>
    </source>
</evidence>
<feature type="region of interest" description="Disordered" evidence="5">
    <location>
        <begin position="87"/>
        <end position="124"/>
    </location>
</feature>
<dbReference type="GeneID" id="25564626"/>
<dbReference type="GO" id="GO:0005634">
    <property type="term" value="C:nucleus"/>
    <property type="evidence" value="ECO:0007669"/>
    <property type="project" value="UniProtKB-SubCell"/>
</dbReference>
<dbReference type="GO" id="GO:0004843">
    <property type="term" value="F:cysteine-type deubiquitinase activity"/>
    <property type="evidence" value="ECO:0007669"/>
    <property type="project" value="InterPro"/>
</dbReference>
<dbReference type="eggNOG" id="KOG4734">
    <property type="taxonomic scope" value="Eukaryota"/>
</dbReference>
<feature type="compositionally biased region" description="Basic and acidic residues" evidence="5">
    <location>
        <begin position="1"/>
        <end position="10"/>
    </location>
</feature>
<evidence type="ECO:0000256" key="4">
    <source>
        <dbReference type="ARBA" id="ARBA00025806"/>
    </source>
</evidence>
<accession>A0A0L0DAR7</accession>
<dbReference type="OrthoDB" id="205782at2759"/>
<reference evidence="7 8" key="1">
    <citation type="submission" date="2010-05" db="EMBL/GenBank/DDBJ databases">
        <title>The Genome Sequence of Thecamonas trahens ATCC 50062.</title>
        <authorList>
            <consortium name="The Broad Institute Genome Sequencing Platform"/>
            <person name="Russ C."/>
            <person name="Cuomo C."/>
            <person name="Shea T."/>
            <person name="Young S.K."/>
            <person name="Zeng Q."/>
            <person name="Koehrsen M."/>
            <person name="Haas B."/>
            <person name="Borodovsky M."/>
            <person name="Guigo R."/>
            <person name="Alvarado L."/>
            <person name="Berlin A."/>
            <person name="Bochicchio J."/>
            <person name="Borenstein D."/>
            <person name="Chapman S."/>
            <person name="Chen Z."/>
            <person name="Freedman E."/>
            <person name="Gellesch M."/>
            <person name="Goldberg J."/>
            <person name="Griggs A."/>
            <person name="Gujja S."/>
            <person name="Heilman E."/>
            <person name="Heiman D."/>
            <person name="Hepburn T."/>
            <person name="Howarth C."/>
            <person name="Jen D."/>
            <person name="Larson L."/>
            <person name="Mehta T."/>
            <person name="Park D."/>
            <person name="Pearson M."/>
            <person name="Roberts A."/>
            <person name="Saif S."/>
            <person name="Shenoy N."/>
            <person name="Sisk P."/>
            <person name="Stolte C."/>
            <person name="Sykes S."/>
            <person name="Thomson T."/>
            <person name="Walk T."/>
            <person name="White J."/>
            <person name="Yandava C."/>
            <person name="Burger G."/>
            <person name="Gray M.W."/>
            <person name="Holland P.W.H."/>
            <person name="King N."/>
            <person name="Lang F.B.F."/>
            <person name="Roger A.J."/>
            <person name="Ruiz-Trillo I."/>
            <person name="Lander E."/>
            <person name="Nusbaum C."/>
        </authorList>
    </citation>
    <scope>NUCLEOTIDE SEQUENCE [LARGE SCALE GENOMIC DNA]</scope>
    <source>
        <strain evidence="7 8">ATCC 50062</strain>
    </source>
</reference>
<dbReference type="InterPro" id="IPR024861">
    <property type="entry name" value="Donson"/>
</dbReference>
<feature type="compositionally biased region" description="Low complexity" evidence="5">
    <location>
        <begin position="105"/>
        <end position="118"/>
    </location>
</feature>
<dbReference type="GO" id="GO:0033260">
    <property type="term" value="P:nuclear DNA replication"/>
    <property type="evidence" value="ECO:0007669"/>
    <property type="project" value="TreeGrafter"/>
</dbReference>
<keyword evidence="3" id="KW-0539">Nucleus</keyword>
<name>A0A0L0DAR7_THETB</name>
<feature type="compositionally biased region" description="Polar residues" evidence="5">
    <location>
        <begin position="589"/>
        <end position="600"/>
    </location>
</feature>
<organism evidence="7 8">
    <name type="scientific">Thecamonas trahens ATCC 50062</name>
    <dbReference type="NCBI Taxonomy" id="461836"/>
    <lineage>
        <taxon>Eukaryota</taxon>
        <taxon>Apusozoa</taxon>
        <taxon>Apusomonadida</taxon>
        <taxon>Apusomonadidae</taxon>
        <taxon>Thecamonas</taxon>
    </lineage>
</organism>
<feature type="compositionally biased region" description="Polar residues" evidence="5">
    <location>
        <begin position="820"/>
        <end position="830"/>
    </location>
</feature>
<dbReference type="PROSITE" id="PS50235">
    <property type="entry name" value="USP_3"/>
    <property type="match status" value="1"/>
</dbReference>
<evidence type="ECO:0000259" key="6">
    <source>
        <dbReference type="PROSITE" id="PS50235"/>
    </source>
</evidence>
<dbReference type="GO" id="GO:0016579">
    <property type="term" value="P:protein deubiquitination"/>
    <property type="evidence" value="ECO:0007669"/>
    <property type="project" value="InterPro"/>
</dbReference>
<dbReference type="Gene3D" id="3.90.70.10">
    <property type="entry name" value="Cysteine proteinases"/>
    <property type="match status" value="1"/>
</dbReference>
<sequence length="1340" mass="142927">MGNRLGRKEDGDGDWGRYASSPYAPPPAGATLAADRPPPSRLGKGLLNESENNCFANVIIQSLFHMRIFREAVIAAPDDAHGHSFAPQIGTCLSDSDDDADGNDGNDSNANVRRSPSASPTPPAEPEVCLLCALQEMFGAYETMAIAGSLDPVAVRLALAQIGAPSARFGMLDMADATEALDSILGWMHEACVSSADAVCLPPCIAHEVFGMELCERVECGCGATSEPLPYSAFAHRVFVPELLAADPELALDARLAHAYDEQGSARRCPGAVPCARAPVLQLFLQREPKVFSLVLDWHPEPSKNDISRALDSIDEKLNLRNVFYGVPRSSRYELGGMICFYGRHYVCFHKSSDSAEPQAWMYFDDERVRKVGDSWADVVAMCKSGRLQPTVVFYETPHPVPRSLLPTDTSDALLREFVAADCAADFSLDELRKLQQYEMAQYASSRKPRLPPSHLAPTGEPTTVERDFVFGPRDFAQLPAQRCFDACGDRWAVGVVEDQSVAPGYLGLTLARLTQGPASSPWVNVDAHLRLVLHPFELGSSATDLIMAPGTQWRDPWFCCPRRRAEYVSNSRLSLTVALSKLGLAMRSRSSNPNGASGMSRTGRPSRPASRPPLAMSTSSSRSSASRPPSRPPRFQFEAIVPSSHMGVARDSELTSFGMLDFLKTTPGSCGSSPSNSVASTPRTPAASTPRAMEVQANVTPRTPNEPVPMRSASSGPPSSPQGGSRARPLSTARMRRSRSRSSISPVTAGDETSMQPTQIFQISYSNGSGSGRAAAATAAGEDATSLALRHPCGLSVLLPHEIDGEAVAPQVVRSATMPTTTPLFSPSSRFAPYSRGGRRRAKERKRQNKVAAMAAEASSASSAAAAAAAAAAPRSNTTEFASKFTRPVSSLGLPYADGAGESGDPVSRSARATPTCGMRDEFSLLRLGSRSISDLGSGSTLSEELVASMPSFDAVSLETPRVTMSMFEEDEAELLQQLAAPSDRSAETAVAAPVMPRDWSIKSSLRFTSTSSFDWAEPLSADALAAGTIGFARSELPAVTPGEEPAAGVEANLAAALLYWRYPESDVPSDLVTLGTFASDKAPALRSGDEKALADFFALRREAWRSALLSLYALFKRGAVPYFYFETAERTILFRPGGAVVSSSTTGFRALLTQADVPFHSPLPVAAGAESVHPLVEDETPTSALVVESKAGVHALFNFLLNYKRRRRPLTVPVLLAPGPFLNASMKSLHVANNGVIKRAKAHESGVEALYCLDIGGPILPTALTAILHLFAHTQGADYEAALRTAPNTLAMNGGLAPGNGDGDSHADGSGPTLRSTVARHVFFETGSGFHVQCSPYG</sequence>
<dbReference type="InterPro" id="IPR038765">
    <property type="entry name" value="Papain-like_cys_pep_sf"/>
</dbReference>
<feature type="domain" description="USP" evidence="6">
    <location>
        <begin position="44"/>
        <end position="398"/>
    </location>
</feature>
<feature type="region of interest" description="Disordered" evidence="5">
    <location>
        <begin position="1"/>
        <end position="45"/>
    </location>
</feature>
<dbReference type="RefSeq" id="XP_013758196.1">
    <property type="nucleotide sequence ID" value="XM_013902742.1"/>
</dbReference>
<dbReference type="eggNOG" id="KOG1887">
    <property type="taxonomic scope" value="Eukaryota"/>
</dbReference>
<evidence type="ECO:0000313" key="8">
    <source>
        <dbReference type="Proteomes" id="UP000054408"/>
    </source>
</evidence>
<feature type="region of interest" description="Disordered" evidence="5">
    <location>
        <begin position="668"/>
        <end position="757"/>
    </location>
</feature>
<evidence type="ECO:0000256" key="3">
    <source>
        <dbReference type="ARBA" id="ARBA00023242"/>
    </source>
</evidence>
<dbReference type="EMBL" id="GL349453">
    <property type="protein sequence ID" value="KNC49176.1"/>
    <property type="molecule type" value="Genomic_DNA"/>
</dbReference>
<dbReference type="InterPro" id="IPR028889">
    <property type="entry name" value="USP"/>
</dbReference>
<comment type="subcellular location">
    <subcellularLocation>
        <location evidence="1">Nucleus</location>
    </subcellularLocation>
</comment>
<comment type="similarity">
    <text evidence="4">Belongs to the DONSON family.</text>
</comment>
<feature type="compositionally biased region" description="Basic residues" evidence="5">
    <location>
        <begin position="838"/>
        <end position="850"/>
    </location>
</feature>
<feature type="region of interest" description="Disordered" evidence="5">
    <location>
        <begin position="820"/>
        <end position="853"/>
    </location>
</feature>
<proteinExistence type="inferred from homology"/>
<dbReference type="InterPro" id="IPR001394">
    <property type="entry name" value="Peptidase_C19_UCH"/>
</dbReference>
<dbReference type="PANTHER" id="PTHR12972:SF0">
    <property type="entry name" value="PROTEIN DOWNSTREAM NEIGHBOR OF SON"/>
    <property type="match status" value="1"/>
</dbReference>
<feature type="compositionally biased region" description="Polar residues" evidence="5">
    <location>
        <begin position="668"/>
        <end position="688"/>
    </location>
</feature>
<dbReference type="PANTHER" id="PTHR12972">
    <property type="entry name" value="DOWNSTREAM NEIGHBOR OF SON"/>
    <property type="match status" value="1"/>
</dbReference>
<feature type="compositionally biased region" description="Acidic residues" evidence="5">
    <location>
        <begin position="95"/>
        <end position="104"/>
    </location>
</feature>
<evidence type="ECO:0000256" key="1">
    <source>
        <dbReference type="ARBA" id="ARBA00004123"/>
    </source>
</evidence>